<keyword evidence="4" id="KW-0597">Phosphoprotein</keyword>
<sequence>MDFSFNGYALVLLFFGILTAIMAIYIYKRGTTVVRWFGLMMGSNAIWSIAYSLELASGTLDQALIFVSIEYIGIATLPLNWFLFCLSFCNKECWYKKPHNLIGILVVPVATLALVWTNPLHHLHYKDVRMFTEGEFPMLKIHPGIWYRIFTIYFYSLLACGCYLIFNKFKTSDPIYKKQNYSIIIAAIIPWIGNLSYLLGLRPLGFIDITPFAFILTSFLVFLGIYRFRLFDIVPIAREKVLELMSDGFLVIDEKHRVIDYNSALHRFTNFSGNKKVIGTPIQDIFPNQPALIEKIEAATNCKIELHTNTENETIYFEVEILIQRENKLNDAFTIIKLQDLTTAKKDALIAKEQATELEKVSQLKDRIFSIIAHDLRGPMVNLSEVLKMFSYNQISDDEFKALSPMLSKDIVYTTDLLENILHWSRSQLQGFGIKKEFFNVRNIILNEINYHMASASLKKIKILHDVFPNEVAYADLLMFQIVIRNLLNNAIKFCNEGCEILITAAYQNNGMLKVCIKDSGVGISEDILNKLFKEENISSRGTKNEKGTGLGLMICKDFMSRNGGDISVSSKLGVGTTFCLTLPTRT</sequence>
<keyword evidence="12 13" id="KW-0472">Membrane</keyword>
<evidence type="ECO:0000256" key="8">
    <source>
        <dbReference type="ARBA" id="ARBA00022777"/>
    </source>
</evidence>
<dbReference type="InterPro" id="IPR031621">
    <property type="entry name" value="HisKA_7TM"/>
</dbReference>
<evidence type="ECO:0000256" key="11">
    <source>
        <dbReference type="ARBA" id="ARBA00023012"/>
    </source>
</evidence>
<evidence type="ECO:0000256" key="2">
    <source>
        <dbReference type="ARBA" id="ARBA00004141"/>
    </source>
</evidence>
<feature type="transmembrane region" description="Helical" evidence="13">
    <location>
        <begin position="206"/>
        <end position="228"/>
    </location>
</feature>
<evidence type="ECO:0000256" key="6">
    <source>
        <dbReference type="ARBA" id="ARBA00022692"/>
    </source>
</evidence>
<evidence type="ECO:0000256" key="3">
    <source>
        <dbReference type="ARBA" id="ARBA00012438"/>
    </source>
</evidence>
<keyword evidence="5" id="KW-0808">Transferase</keyword>
<protein>
    <recommendedName>
        <fullName evidence="3">histidine kinase</fullName>
        <ecNumber evidence="3">2.7.13.3</ecNumber>
    </recommendedName>
</protein>
<dbReference type="SUPFAM" id="SSF47384">
    <property type="entry name" value="Homodimeric domain of signal transducing histidine kinase"/>
    <property type="match status" value="1"/>
</dbReference>
<dbReference type="CDD" id="cd00082">
    <property type="entry name" value="HisKA"/>
    <property type="match status" value="1"/>
</dbReference>
<dbReference type="InterPro" id="IPR036097">
    <property type="entry name" value="HisK_dim/P_sf"/>
</dbReference>
<dbReference type="PANTHER" id="PTHR42878">
    <property type="entry name" value="TWO-COMPONENT HISTIDINE KINASE"/>
    <property type="match status" value="1"/>
</dbReference>
<accession>A0ABW9J3H7</accession>
<gene>
    <name evidence="15" type="ORF">E6A44_003255</name>
</gene>
<evidence type="ECO:0000256" key="5">
    <source>
        <dbReference type="ARBA" id="ARBA00022679"/>
    </source>
</evidence>
<dbReference type="EC" id="2.7.13.3" evidence="3"/>
<dbReference type="InterPro" id="IPR003594">
    <property type="entry name" value="HATPase_dom"/>
</dbReference>
<dbReference type="InterPro" id="IPR000014">
    <property type="entry name" value="PAS"/>
</dbReference>
<dbReference type="Pfam" id="PF02518">
    <property type="entry name" value="HATPase_c"/>
    <property type="match status" value="1"/>
</dbReference>
<feature type="transmembrane region" description="Helical" evidence="13">
    <location>
        <begin position="65"/>
        <end position="89"/>
    </location>
</feature>
<dbReference type="SMART" id="SM00387">
    <property type="entry name" value="HATPase_c"/>
    <property type="match status" value="1"/>
</dbReference>
<proteinExistence type="predicted"/>
<feature type="transmembrane region" description="Helical" evidence="13">
    <location>
        <begin position="34"/>
        <end position="53"/>
    </location>
</feature>
<dbReference type="InterPro" id="IPR050351">
    <property type="entry name" value="BphY/WalK/GraS-like"/>
</dbReference>
<name>A0ABW9J3H7_9SPHI</name>
<organism evidence="15 16">
    <name type="scientific">Pedobacter ureilyticus</name>
    <dbReference type="NCBI Taxonomy" id="1393051"/>
    <lineage>
        <taxon>Bacteria</taxon>
        <taxon>Pseudomonadati</taxon>
        <taxon>Bacteroidota</taxon>
        <taxon>Sphingobacteriia</taxon>
        <taxon>Sphingobacteriales</taxon>
        <taxon>Sphingobacteriaceae</taxon>
        <taxon>Pedobacter</taxon>
    </lineage>
</organism>
<evidence type="ECO:0000313" key="15">
    <source>
        <dbReference type="EMBL" id="MFN0254570.1"/>
    </source>
</evidence>
<dbReference type="SUPFAM" id="SSF55785">
    <property type="entry name" value="PYP-like sensor domain (PAS domain)"/>
    <property type="match status" value="1"/>
</dbReference>
<dbReference type="InterPro" id="IPR035965">
    <property type="entry name" value="PAS-like_dom_sf"/>
</dbReference>
<feature type="transmembrane region" description="Helical" evidence="13">
    <location>
        <begin position="145"/>
        <end position="169"/>
    </location>
</feature>
<feature type="domain" description="Histidine kinase" evidence="14">
    <location>
        <begin position="371"/>
        <end position="587"/>
    </location>
</feature>
<evidence type="ECO:0000256" key="10">
    <source>
        <dbReference type="ARBA" id="ARBA00022989"/>
    </source>
</evidence>
<comment type="caution">
    <text evidence="15">The sequence shown here is derived from an EMBL/GenBank/DDBJ whole genome shotgun (WGS) entry which is preliminary data.</text>
</comment>
<dbReference type="CDD" id="cd00130">
    <property type="entry name" value="PAS"/>
    <property type="match status" value="1"/>
</dbReference>
<evidence type="ECO:0000313" key="16">
    <source>
        <dbReference type="Proteomes" id="UP001517247"/>
    </source>
</evidence>
<feature type="transmembrane region" description="Helical" evidence="13">
    <location>
        <begin position="6"/>
        <end position="27"/>
    </location>
</feature>
<evidence type="ECO:0000256" key="13">
    <source>
        <dbReference type="SAM" id="Phobius"/>
    </source>
</evidence>
<dbReference type="SUPFAM" id="SSF55874">
    <property type="entry name" value="ATPase domain of HSP90 chaperone/DNA topoisomerase II/histidine kinase"/>
    <property type="match status" value="1"/>
</dbReference>
<evidence type="ECO:0000259" key="14">
    <source>
        <dbReference type="PROSITE" id="PS50109"/>
    </source>
</evidence>
<evidence type="ECO:0000256" key="12">
    <source>
        <dbReference type="ARBA" id="ARBA00023136"/>
    </source>
</evidence>
<dbReference type="Proteomes" id="UP001517247">
    <property type="component" value="Unassembled WGS sequence"/>
</dbReference>
<dbReference type="InterPro" id="IPR005467">
    <property type="entry name" value="His_kinase_dom"/>
</dbReference>
<dbReference type="GO" id="GO:0016301">
    <property type="term" value="F:kinase activity"/>
    <property type="evidence" value="ECO:0007669"/>
    <property type="project" value="UniProtKB-KW"/>
</dbReference>
<dbReference type="Gene3D" id="3.30.565.10">
    <property type="entry name" value="Histidine kinase-like ATPase, C-terminal domain"/>
    <property type="match status" value="1"/>
</dbReference>
<dbReference type="InterPro" id="IPR004358">
    <property type="entry name" value="Sig_transdc_His_kin-like_C"/>
</dbReference>
<evidence type="ECO:0000256" key="7">
    <source>
        <dbReference type="ARBA" id="ARBA00022741"/>
    </source>
</evidence>
<dbReference type="PRINTS" id="PR00344">
    <property type="entry name" value="BCTRLSENSOR"/>
</dbReference>
<keyword evidence="10 13" id="KW-1133">Transmembrane helix</keyword>
<evidence type="ECO:0000256" key="9">
    <source>
        <dbReference type="ARBA" id="ARBA00022840"/>
    </source>
</evidence>
<feature type="transmembrane region" description="Helical" evidence="13">
    <location>
        <begin position="181"/>
        <end position="200"/>
    </location>
</feature>
<evidence type="ECO:0000256" key="1">
    <source>
        <dbReference type="ARBA" id="ARBA00000085"/>
    </source>
</evidence>
<keyword evidence="7" id="KW-0547">Nucleotide-binding</keyword>
<dbReference type="PANTHER" id="PTHR42878:SF7">
    <property type="entry name" value="SENSOR HISTIDINE KINASE GLRK"/>
    <property type="match status" value="1"/>
</dbReference>
<dbReference type="Pfam" id="PF13426">
    <property type="entry name" value="PAS_9"/>
    <property type="match status" value="1"/>
</dbReference>
<feature type="transmembrane region" description="Helical" evidence="13">
    <location>
        <begin position="101"/>
        <end position="125"/>
    </location>
</feature>
<reference evidence="15 16" key="1">
    <citation type="submission" date="2024-12" db="EMBL/GenBank/DDBJ databases">
        <authorList>
            <person name="Hu S."/>
        </authorList>
    </citation>
    <scope>NUCLEOTIDE SEQUENCE [LARGE SCALE GENOMIC DNA]</scope>
    <source>
        <strain evidence="15 16">THG-T11</strain>
    </source>
</reference>
<keyword evidence="16" id="KW-1185">Reference proteome</keyword>
<dbReference type="EMBL" id="SSHJ02000001">
    <property type="protein sequence ID" value="MFN0254570.1"/>
    <property type="molecule type" value="Genomic_DNA"/>
</dbReference>
<dbReference type="Gene3D" id="3.30.450.20">
    <property type="entry name" value="PAS domain"/>
    <property type="match status" value="1"/>
</dbReference>
<evidence type="ECO:0000256" key="4">
    <source>
        <dbReference type="ARBA" id="ARBA00022553"/>
    </source>
</evidence>
<dbReference type="RefSeq" id="WP_138721716.1">
    <property type="nucleotide sequence ID" value="NZ_SSHJ02000001.1"/>
</dbReference>
<dbReference type="PROSITE" id="PS50109">
    <property type="entry name" value="HIS_KIN"/>
    <property type="match status" value="1"/>
</dbReference>
<dbReference type="InterPro" id="IPR036890">
    <property type="entry name" value="HATPase_C_sf"/>
</dbReference>
<comment type="catalytic activity">
    <reaction evidence="1">
        <text>ATP + protein L-histidine = ADP + protein N-phospho-L-histidine.</text>
        <dbReference type="EC" id="2.7.13.3"/>
    </reaction>
</comment>
<dbReference type="Pfam" id="PF16927">
    <property type="entry name" value="HisKA_7TM"/>
    <property type="match status" value="1"/>
</dbReference>
<dbReference type="Gene3D" id="1.10.287.130">
    <property type="match status" value="1"/>
</dbReference>
<dbReference type="InterPro" id="IPR003661">
    <property type="entry name" value="HisK_dim/P_dom"/>
</dbReference>
<comment type="subcellular location">
    <subcellularLocation>
        <location evidence="2">Membrane</location>
        <topology evidence="2">Multi-pass membrane protein</topology>
    </subcellularLocation>
</comment>
<keyword evidence="8 15" id="KW-0418">Kinase</keyword>
<keyword evidence="9" id="KW-0067">ATP-binding</keyword>
<keyword evidence="6 13" id="KW-0812">Transmembrane</keyword>
<keyword evidence="11" id="KW-0902">Two-component regulatory system</keyword>